<reference evidence="5" key="1">
    <citation type="journal article" date="2019" name="Int. J. Syst. Evol. Microbiol.">
        <title>The Global Catalogue of Microorganisms (GCM) 10K type strain sequencing project: providing services to taxonomists for standard genome sequencing and annotation.</title>
        <authorList>
            <consortium name="The Broad Institute Genomics Platform"/>
            <consortium name="The Broad Institute Genome Sequencing Center for Infectious Disease"/>
            <person name="Wu L."/>
            <person name="Ma J."/>
        </authorList>
    </citation>
    <scope>NUCLEOTIDE SEQUENCE [LARGE SCALE GENOMIC DNA]</scope>
    <source>
        <strain evidence="5">CCM 4481</strain>
    </source>
</reference>
<evidence type="ECO:0000313" key="5">
    <source>
        <dbReference type="Proteomes" id="UP001595961"/>
    </source>
</evidence>
<dbReference type="InterPro" id="IPR050739">
    <property type="entry name" value="MFP"/>
</dbReference>
<feature type="region of interest" description="Disordered" evidence="3">
    <location>
        <begin position="371"/>
        <end position="391"/>
    </location>
</feature>
<organism evidence="4 5">
    <name type="scientific">Dyella halodurans</name>
    <dbReference type="NCBI Taxonomy" id="1920171"/>
    <lineage>
        <taxon>Bacteria</taxon>
        <taxon>Pseudomonadati</taxon>
        <taxon>Pseudomonadota</taxon>
        <taxon>Gammaproteobacteria</taxon>
        <taxon>Lysobacterales</taxon>
        <taxon>Rhodanobacteraceae</taxon>
        <taxon>Dyella</taxon>
    </lineage>
</organism>
<name>A0ABV9C2F3_9GAMM</name>
<feature type="coiled-coil region" evidence="2">
    <location>
        <begin position="222"/>
        <end position="249"/>
    </location>
</feature>
<keyword evidence="2" id="KW-0175">Coiled coil</keyword>
<dbReference type="RefSeq" id="WP_266148982.1">
    <property type="nucleotide sequence ID" value="NZ_JAPDPF010000002.1"/>
</dbReference>
<proteinExistence type="predicted"/>
<dbReference type="PANTHER" id="PTHR30386">
    <property type="entry name" value="MEMBRANE FUSION SUBUNIT OF EMRAB-TOLC MULTIDRUG EFFLUX PUMP"/>
    <property type="match status" value="1"/>
</dbReference>
<dbReference type="Proteomes" id="UP001595961">
    <property type="component" value="Unassembled WGS sequence"/>
</dbReference>
<dbReference type="EMBL" id="JBHSGA010000017">
    <property type="protein sequence ID" value="MFC4527083.1"/>
    <property type="molecule type" value="Genomic_DNA"/>
</dbReference>
<feature type="coiled-coil region" evidence="2">
    <location>
        <begin position="130"/>
        <end position="188"/>
    </location>
</feature>
<comment type="subcellular location">
    <subcellularLocation>
        <location evidence="1">Cell envelope</location>
    </subcellularLocation>
</comment>
<keyword evidence="5" id="KW-1185">Reference proteome</keyword>
<evidence type="ECO:0008006" key="6">
    <source>
        <dbReference type="Google" id="ProtNLM"/>
    </source>
</evidence>
<accession>A0ABV9C2F3</accession>
<evidence type="ECO:0000256" key="3">
    <source>
        <dbReference type="SAM" id="MobiDB-lite"/>
    </source>
</evidence>
<protein>
    <recommendedName>
        <fullName evidence="6">HlyD family efflux transporter periplasmic adaptor subunit</fullName>
    </recommendedName>
</protein>
<evidence type="ECO:0000256" key="2">
    <source>
        <dbReference type="SAM" id="Coils"/>
    </source>
</evidence>
<comment type="caution">
    <text evidence="4">The sequence shown here is derived from an EMBL/GenBank/DDBJ whole genome shotgun (WGS) entry which is preliminary data.</text>
</comment>
<dbReference type="PANTHER" id="PTHR30386:SF19">
    <property type="entry name" value="MULTIDRUG EXPORT PROTEIN EMRA-RELATED"/>
    <property type="match status" value="1"/>
</dbReference>
<gene>
    <name evidence="4" type="ORF">ACFO5W_10620</name>
</gene>
<evidence type="ECO:0000313" key="4">
    <source>
        <dbReference type="EMBL" id="MFC4527083.1"/>
    </source>
</evidence>
<sequence length="391" mass="41827">MPRLAGYALMAFIGWLLVSTLFEPWVSTKATRAVINAPAILITTPISGTVSAQYAQNGQPIAPGQTIAVVKNATVPRDALTTLLTQRLELQSHLDDVSSRLQADQHMLDYTNGQYEKYQQASLTQLKSSYESVQAQQEATNAKLEALDAKYARAMALERDGAISAATVAAARSDADTARKEADALDKNAQSVSAGIAAAQRGVYVSAGQDSNGQLPQLAQHRADIQNSIKEEQAQIDAMSHQMGDLNQLITHEQDRVQALSDYAVKAYAPGKAQEVVAPIGTQVAAGATLVRATDCSKTDVVAVFPARMTSRLNIGTELHVRVSEASRPRSAHITQLMPKATESMQNAYSAPFPYAEDGSVYALAQWDSPSPADTAPQSCTPGRSVMASLR</sequence>
<evidence type="ECO:0000256" key="1">
    <source>
        <dbReference type="ARBA" id="ARBA00004196"/>
    </source>
</evidence>